<evidence type="ECO:0000256" key="11">
    <source>
        <dbReference type="ARBA" id="ARBA00023310"/>
    </source>
</evidence>
<comment type="subcellular location">
    <subcellularLocation>
        <location evidence="1 12">Mitochondrion membrane</location>
        <topology evidence="1 12">Single-pass membrane protein</topology>
    </subcellularLocation>
</comment>
<dbReference type="PANTHER" id="PTHR39937">
    <property type="entry name" value="ATP SYNTHASE PROTEIN 8"/>
    <property type="match status" value="1"/>
</dbReference>
<dbReference type="GO" id="GO:0015078">
    <property type="term" value="F:proton transmembrane transporter activity"/>
    <property type="evidence" value="ECO:0007669"/>
    <property type="project" value="InterPro"/>
</dbReference>
<keyword evidence="10 13" id="KW-0472">Membrane</keyword>
<evidence type="ECO:0000256" key="13">
    <source>
        <dbReference type="SAM" id="Phobius"/>
    </source>
</evidence>
<dbReference type="EMBL" id="MT627178">
    <property type="protein sequence ID" value="QOJ44802.1"/>
    <property type="molecule type" value="Genomic_DNA"/>
</dbReference>
<sequence length="54" mass="6496">MPQLDPSPWFFILFTSWTIFLLFAPLKVSKFFFLSDPDKKASQNLNKSWLWPWS</sequence>
<protein>
    <recommendedName>
        <fullName evidence="12">ATP synthase complex subunit 8</fullName>
    </recommendedName>
</protein>
<organism evidence="14">
    <name type="scientific">Ameerega hahneli</name>
    <dbReference type="NCBI Taxonomy" id="161872"/>
    <lineage>
        <taxon>Eukaryota</taxon>
        <taxon>Metazoa</taxon>
        <taxon>Chordata</taxon>
        <taxon>Craniata</taxon>
        <taxon>Vertebrata</taxon>
        <taxon>Euteleostomi</taxon>
        <taxon>Amphibia</taxon>
        <taxon>Batrachia</taxon>
        <taxon>Anura</taxon>
        <taxon>Neobatrachia</taxon>
        <taxon>Hyloidea</taxon>
        <taxon>Dendrobatidae</taxon>
        <taxon>Colostethinae</taxon>
        <taxon>Ameerega</taxon>
    </lineage>
</organism>
<dbReference type="GO" id="GO:0045259">
    <property type="term" value="C:proton-transporting ATP synthase complex"/>
    <property type="evidence" value="ECO:0007669"/>
    <property type="project" value="UniProtKB-KW"/>
</dbReference>
<keyword evidence="11" id="KW-0066">ATP synthesis</keyword>
<evidence type="ECO:0000256" key="2">
    <source>
        <dbReference type="ARBA" id="ARBA00008892"/>
    </source>
</evidence>
<keyword evidence="4 12" id="KW-0138">CF(0)</keyword>
<keyword evidence="6 12" id="KW-0375">Hydrogen ion transport</keyword>
<gene>
    <name evidence="14" type="primary">ATP8</name>
</gene>
<dbReference type="AlphaFoldDB" id="A0A7M3USN9"/>
<evidence type="ECO:0000313" key="14">
    <source>
        <dbReference type="EMBL" id="QOJ44802.1"/>
    </source>
</evidence>
<dbReference type="InterPro" id="IPR001421">
    <property type="entry name" value="ATP8_metazoa"/>
</dbReference>
<accession>A0A7M3USN9</accession>
<proteinExistence type="inferred from homology"/>
<evidence type="ECO:0000256" key="1">
    <source>
        <dbReference type="ARBA" id="ARBA00004304"/>
    </source>
</evidence>
<evidence type="ECO:0000256" key="9">
    <source>
        <dbReference type="ARBA" id="ARBA00023128"/>
    </source>
</evidence>
<evidence type="ECO:0000256" key="5">
    <source>
        <dbReference type="ARBA" id="ARBA00022692"/>
    </source>
</evidence>
<evidence type="ECO:0000256" key="8">
    <source>
        <dbReference type="ARBA" id="ARBA00023065"/>
    </source>
</evidence>
<evidence type="ECO:0000256" key="6">
    <source>
        <dbReference type="ARBA" id="ARBA00022781"/>
    </source>
</evidence>
<dbReference type="GO" id="GO:0015986">
    <property type="term" value="P:proton motive force-driven ATP synthesis"/>
    <property type="evidence" value="ECO:0007669"/>
    <property type="project" value="InterPro"/>
</dbReference>
<keyword evidence="7 13" id="KW-1133">Transmembrane helix</keyword>
<reference evidence="14" key="1">
    <citation type="journal article" date="2020" name="J. Biogeogr.">
        <title>Historical biogeography identifies a possible role of Miocene wetlands in the diversification of the Amazonian rocket frogs (Aromobatidae: Allobates).</title>
        <authorList>
            <person name="Rejaud A."/>
            <person name="Rodrigues M.T."/>
            <person name="Crawford A.J."/>
            <person name="Castroviejo-Fisher S."/>
            <person name="Jaramillo A.F."/>
            <person name="Chaparro J.C."/>
            <person name="Glaw F."/>
            <person name="Gagliardi-Urrutia G."/>
            <person name="Moravec J."/>
            <person name="De la Riva I.J."/>
            <person name="Perez P."/>
            <person name="Lima A.P."/>
            <person name="Werneck F.P."/>
            <person name="Hrbek T."/>
            <person name="Ron S.R."/>
            <person name="Ernst R."/>
            <person name="Kok P.J.R."/>
            <person name="Driskell A."/>
            <person name="Chave J."/>
            <person name="Fouquet A."/>
        </authorList>
    </citation>
    <scope>NUCLEOTIDE SEQUENCE</scope>
</reference>
<feature type="transmembrane region" description="Helical" evidence="13">
    <location>
        <begin position="6"/>
        <end position="26"/>
    </location>
</feature>
<name>A0A7M3USN9_9NEOB</name>
<evidence type="ECO:0000256" key="3">
    <source>
        <dbReference type="ARBA" id="ARBA00022448"/>
    </source>
</evidence>
<keyword evidence="9 12" id="KW-0496">Mitochondrion</keyword>
<evidence type="ECO:0000256" key="10">
    <source>
        <dbReference type="ARBA" id="ARBA00023136"/>
    </source>
</evidence>
<geneLocation type="mitochondrion" evidence="14"/>
<keyword evidence="5 12" id="KW-0812">Transmembrane</keyword>
<dbReference type="GO" id="GO:0031966">
    <property type="term" value="C:mitochondrial membrane"/>
    <property type="evidence" value="ECO:0007669"/>
    <property type="project" value="UniProtKB-SubCell"/>
</dbReference>
<evidence type="ECO:0000256" key="7">
    <source>
        <dbReference type="ARBA" id="ARBA00022989"/>
    </source>
</evidence>
<comment type="similarity">
    <text evidence="2 12">Belongs to the ATPase protein 8 family.</text>
</comment>
<evidence type="ECO:0000256" key="12">
    <source>
        <dbReference type="RuleBase" id="RU003661"/>
    </source>
</evidence>
<dbReference type="InterPro" id="IPR050635">
    <property type="entry name" value="ATPase_protein_8"/>
</dbReference>
<keyword evidence="8 12" id="KW-0406">Ion transport</keyword>
<evidence type="ECO:0000256" key="4">
    <source>
        <dbReference type="ARBA" id="ARBA00022547"/>
    </source>
</evidence>
<keyword evidence="3 12" id="KW-0813">Transport</keyword>
<dbReference type="PANTHER" id="PTHR39937:SF1">
    <property type="entry name" value="ATP SYNTHASE PROTEIN 8"/>
    <property type="match status" value="1"/>
</dbReference>
<dbReference type="Pfam" id="PF00895">
    <property type="entry name" value="ATP-synt_8"/>
    <property type="match status" value="1"/>
</dbReference>